<organism evidence="1 2">
    <name type="scientific">Okeania hirsuta</name>
    <dbReference type="NCBI Taxonomy" id="1458930"/>
    <lineage>
        <taxon>Bacteria</taxon>
        <taxon>Bacillati</taxon>
        <taxon>Cyanobacteriota</taxon>
        <taxon>Cyanophyceae</taxon>
        <taxon>Oscillatoriophycideae</taxon>
        <taxon>Oscillatoriales</taxon>
        <taxon>Microcoleaceae</taxon>
        <taxon>Okeania</taxon>
    </lineage>
</organism>
<gene>
    <name evidence="1" type="ORF">D5R40_07280</name>
</gene>
<keyword evidence="2" id="KW-1185">Reference proteome</keyword>
<sequence>MNNLETLLTLIGLNLVIQETEYFTGDDWLPLCNDIDSGEIYRNWFIWQDTEVTQEWEAYDHVTNQRIIDSNLTRLTAKIDIIENQRNLQINN</sequence>
<dbReference type="EMBL" id="RCBY01000027">
    <property type="protein sequence ID" value="RQH49109.1"/>
    <property type="molecule type" value="Genomic_DNA"/>
</dbReference>
<protein>
    <submittedName>
        <fullName evidence="1">Uncharacterized protein</fullName>
    </submittedName>
</protein>
<name>A0A3N6PZ97_9CYAN</name>
<comment type="caution">
    <text evidence="1">The sequence shown here is derived from an EMBL/GenBank/DDBJ whole genome shotgun (WGS) entry which is preliminary data.</text>
</comment>
<proteinExistence type="predicted"/>
<dbReference type="AlphaFoldDB" id="A0A3N6PZ97"/>
<reference evidence="1 2" key="1">
    <citation type="journal article" date="2018" name="ACS Chem. Biol.">
        <title>Ketoreductase domain dysfunction expands chemodiversity: malyngamide biosynthesis in the cyanobacterium Okeania hirsuta.</title>
        <authorList>
            <person name="Moss N.A."/>
            <person name="Leao T."/>
            <person name="Rankin M."/>
            <person name="McCullough T.M."/>
            <person name="Qu P."/>
            <person name="Korobeynikov A."/>
            <person name="Smith J.L."/>
            <person name="Gerwick L."/>
            <person name="Gerwick W.H."/>
        </authorList>
    </citation>
    <scope>NUCLEOTIDE SEQUENCE [LARGE SCALE GENOMIC DNA]</scope>
    <source>
        <strain evidence="1 2">PAB10Feb10-1</strain>
    </source>
</reference>
<evidence type="ECO:0000313" key="1">
    <source>
        <dbReference type="EMBL" id="RQH49109.1"/>
    </source>
</evidence>
<evidence type="ECO:0000313" key="2">
    <source>
        <dbReference type="Proteomes" id="UP000269154"/>
    </source>
</evidence>
<accession>A0A3N6PZ97</accession>
<dbReference type="Proteomes" id="UP000269154">
    <property type="component" value="Unassembled WGS sequence"/>
</dbReference>
<dbReference type="OrthoDB" id="460035at2"/>